<dbReference type="PANTHER" id="PTHR14187:SF5">
    <property type="entry name" value="HEAT SHOCK 70 KDA PROTEIN 12A"/>
    <property type="match status" value="1"/>
</dbReference>
<dbReference type="SUPFAM" id="SSF53067">
    <property type="entry name" value="Actin-like ATPase domain"/>
    <property type="match status" value="1"/>
</dbReference>
<gene>
    <name evidence="1" type="ORF">sscle_05g041180</name>
</gene>
<reference evidence="2" key="1">
    <citation type="journal article" date="2017" name="Genome Biol. Evol.">
        <title>The complete genome sequence of the phytopathogenic fungus Sclerotinia sclerotiorum reveals insights into the genome architecture of broad host range pathogens.</title>
        <authorList>
            <person name="Derbyshire M."/>
            <person name="Denton-Giles M."/>
            <person name="Hegedus D."/>
            <person name="Seifbarghy S."/>
            <person name="Rollins J."/>
            <person name="van Kan J."/>
            <person name="Seidl M.F."/>
            <person name="Faino L."/>
            <person name="Mbengue M."/>
            <person name="Navaud O."/>
            <person name="Raffaele S."/>
            <person name="Hammond-Kosack K."/>
            <person name="Heard S."/>
            <person name="Oliver R."/>
        </authorList>
    </citation>
    <scope>NUCLEOTIDE SEQUENCE [LARGE SCALE GENOMIC DNA]</scope>
    <source>
        <strain evidence="2">ATCC 18683 / 1980 / Ss-1</strain>
    </source>
</reference>
<dbReference type="VEuPathDB" id="FungiDB:sscle_05g041180"/>
<evidence type="ECO:0000313" key="1">
    <source>
        <dbReference type="EMBL" id="APA09348.1"/>
    </source>
</evidence>
<dbReference type="OrthoDB" id="5332281at2759"/>
<evidence type="ECO:0000313" key="2">
    <source>
        <dbReference type="Proteomes" id="UP000177798"/>
    </source>
</evidence>
<dbReference type="Proteomes" id="UP000177798">
    <property type="component" value="Chromosome 5"/>
</dbReference>
<dbReference type="Gene3D" id="3.30.420.40">
    <property type="match status" value="1"/>
</dbReference>
<dbReference type="PANTHER" id="PTHR14187">
    <property type="entry name" value="ALPHA KINASE/ELONGATION FACTOR 2 KINASE"/>
    <property type="match status" value="1"/>
</dbReference>
<dbReference type="InterPro" id="IPR043129">
    <property type="entry name" value="ATPase_NBD"/>
</dbReference>
<dbReference type="RefSeq" id="XP_001587110.1">
    <property type="nucleotide sequence ID" value="XM_001587060.1"/>
</dbReference>
<proteinExistence type="predicted"/>
<protein>
    <submittedName>
        <fullName evidence="1">Uncharacterized protein</fullName>
    </submittedName>
</protein>
<dbReference type="KEGG" id="ssl:SS1G_12139"/>
<sequence length="168" mass="18882">MKDKIEEKVTTGRLFTCFDEQNAYVSEDQILFGIDFGTTFSRIAFACLSNEDPKVLVVNCWPELDRKQAKIPKIVSYGMYNRKFSWGSQASDDYSIHGIKLLLDPKQDMPSYIPESFLKSNLEHCGKPAVDVAADFLQALQAGLHPVALIKEPEAAAFHTLHELKNKG</sequence>
<dbReference type="AlphaFoldDB" id="A0A1D9Q321"/>
<dbReference type="EMBL" id="CP017818">
    <property type="protein sequence ID" value="APA09348.1"/>
    <property type="molecule type" value="Genomic_DNA"/>
</dbReference>
<organism evidence="1 2">
    <name type="scientific">Sclerotinia sclerotiorum (strain ATCC 18683 / 1980 / Ss-1)</name>
    <name type="common">White mold</name>
    <name type="synonym">Whetzelinia sclerotiorum</name>
    <dbReference type="NCBI Taxonomy" id="665079"/>
    <lineage>
        <taxon>Eukaryota</taxon>
        <taxon>Fungi</taxon>
        <taxon>Dikarya</taxon>
        <taxon>Ascomycota</taxon>
        <taxon>Pezizomycotina</taxon>
        <taxon>Leotiomycetes</taxon>
        <taxon>Helotiales</taxon>
        <taxon>Sclerotiniaceae</taxon>
        <taxon>Sclerotinia</taxon>
    </lineage>
</organism>
<name>A0A1D9Q321_SCLS1</name>
<accession>A0A1D9Q321</accession>